<organism evidence="1 2">
    <name type="scientific">Actinospica acidithermotolerans</name>
    <dbReference type="NCBI Taxonomy" id="2828514"/>
    <lineage>
        <taxon>Bacteria</taxon>
        <taxon>Bacillati</taxon>
        <taxon>Actinomycetota</taxon>
        <taxon>Actinomycetes</taxon>
        <taxon>Catenulisporales</taxon>
        <taxon>Actinospicaceae</taxon>
        <taxon>Actinospica</taxon>
    </lineage>
</organism>
<dbReference type="AlphaFoldDB" id="A0A941E7W9"/>
<gene>
    <name evidence="1" type="ORF">KDK95_10160</name>
</gene>
<keyword evidence="2" id="KW-1185">Reference proteome</keyword>
<dbReference type="Proteomes" id="UP000676325">
    <property type="component" value="Unassembled WGS sequence"/>
</dbReference>
<proteinExistence type="predicted"/>
<protein>
    <submittedName>
        <fullName evidence="1">Uncharacterized protein</fullName>
    </submittedName>
</protein>
<evidence type="ECO:0000313" key="1">
    <source>
        <dbReference type="EMBL" id="MBR7826666.1"/>
    </source>
</evidence>
<name>A0A941E7W9_9ACTN</name>
<comment type="caution">
    <text evidence="1">The sequence shown here is derived from an EMBL/GenBank/DDBJ whole genome shotgun (WGS) entry which is preliminary data.</text>
</comment>
<dbReference type="EMBL" id="JAGSOH010000021">
    <property type="protein sequence ID" value="MBR7826666.1"/>
    <property type="molecule type" value="Genomic_DNA"/>
</dbReference>
<accession>A0A941E7W9</accession>
<dbReference type="SUPFAM" id="SSF159245">
    <property type="entry name" value="AttH-like"/>
    <property type="match status" value="1"/>
</dbReference>
<dbReference type="RefSeq" id="WP_212517815.1">
    <property type="nucleotide sequence ID" value="NZ_JAGSOH010000021.1"/>
</dbReference>
<reference evidence="1" key="1">
    <citation type="submission" date="2021-04" db="EMBL/GenBank/DDBJ databases">
        <title>Genome based classification of Actinospica acidithermotolerans sp. nov., an actinobacterium isolated from an Indonesian hot spring.</title>
        <authorList>
            <person name="Kusuma A.B."/>
            <person name="Putra K.E."/>
            <person name="Nafisah S."/>
            <person name="Loh J."/>
            <person name="Nouioui I."/>
            <person name="Goodfellow M."/>
        </authorList>
    </citation>
    <scope>NUCLEOTIDE SEQUENCE</scope>
    <source>
        <strain evidence="1">MGRD01-02</strain>
    </source>
</reference>
<sequence length="345" mass="35846">MTLIAPAAAWAAEPPSVFGTGTASGIVDRAGQKDNEVWFAAQDPNSRAKLFLSYNTTPALGSPVPAIAIVGMVPQDDTALAASNGWFEEPVPVPLGYSVADDPPSIVSPEGSAVYDPARGAYHITLTTSLGVLADLWFSGPVGGLTDPAMWDGQTSYWNQSIGTGTVNGWIVFPGETAKTAVTNWGAEQETQSGTYELGSIPIEQAPHNGYYYAQSVNADGSATTFYVFPELDGTIRGILTKTTAGGQVLECEPSGSGQTTAADWYTDPGGVSYPLSLSAHCADIKTGAELSASWSTTPAQSNAYYVDVALGGFAAVQSNATSPGAKAAWIQHVADDGHFGPYFS</sequence>
<evidence type="ECO:0000313" key="2">
    <source>
        <dbReference type="Proteomes" id="UP000676325"/>
    </source>
</evidence>